<dbReference type="Proteomes" id="UP000325577">
    <property type="component" value="Linkage Group LG21"/>
</dbReference>
<dbReference type="GO" id="GO:0006355">
    <property type="term" value="P:regulation of DNA-templated transcription"/>
    <property type="evidence" value="ECO:0007669"/>
    <property type="project" value="InterPro"/>
</dbReference>
<name>A0A5J5AC52_9ASTE</name>
<evidence type="ECO:0000256" key="3">
    <source>
        <dbReference type="ARBA" id="ARBA00023125"/>
    </source>
</evidence>
<dbReference type="InterPro" id="IPR036093">
    <property type="entry name" value="NAC_dom_sf"/>
</dbReference>
<dbReference type="Gene3D" id="2.170.150.80">
    <property type="entry name" value="NAC domain"/>
    <property type="match status" value="1"/>
</dbReference>
<evidence type="ECO:0000313" key="8">
    <source>
        <dbReference type="Proteomes" id="UP000325577"/>
    </source>
</evidence>
<sequence length="298" mass="32726">MGDPMNPKSTLFSLPPGCRFYPSEEQLICYYLTHKNNDDQYSGLDVINEIDLYNYEPFDLPEATCFRFGRGGRKRHWYCYTSRVSKETGKRRAGGGYWKRRGKVRDVVGGGAGEVVIGRRTSFVFYVGGSPNSAVKTDWIMYEYGLINHHKASFVLCRVFVQPRSGNNVSEHALSSCGEESVAMVRHIGVQHDGTITSGIGEAIVHDDNSVDTKNEVLRFPMGLVDELDDQGTGGTVAVTGLQLPSSMQPNEPVIPSGLSSGGAMFVAALAAQQLLATIEEEDFIELDDLAYPLPGIE</sequence>
<dbReference type="Pfam" id="PF02365">
    <property type="entry name" value="NAM"/>
    <property type="match status" value="1"/>
</dbReference>
<comment type="subcellular location">
    <subcellularLocation>
        <location evidence="1">Nucleus</location>
    </subcellularLocation>
</comment>
<dbReference type="AlphaFoldDB" id="A0A5J5AC52"/>
<evidence type="ECO:0000259" key="6">
    <source>
        <dbReference type="PROSITE" id="PS51005"/>
    </source>
</evidence>
<keyword evidence="2" id="KW-0805">Transcription regulation</keyword>
<accession>A0A5J5AC52</accession>
<evidence type="ECO:0000256" key="5">
    <source>
        <dbReference type="ARBA" id="ARBA00023242"/>
    </source>
</evidence>
<reference evidence="7 8" key="1">
    <citation type="submission" date="2019-09" db="EMBL/GenBank/DDBJ databases">
        <title>A chromosome-level genome assembly of the Chinese tupelo Nyssa sinensis.</title>
        <authorList>
            <person name="Yang X."/>
            <person name="Kang M."/>
            <person name="Yang Y."/>
            <person name="Xiong H."/>
            <person name="Wang M."/>
            <person name="Zhang Z."/>
            <person name="Wang Z."/>
            <person name="Wu H."/>
            <person name="Ma T."/>
            <person name="Liu J."/>
            <person name="Xi Z."/>
        </authorList>
    </citation>
    <scope>NUCLEOTIDE SEQUENCE [LARGE SCALE GENOMIC DNA]</scope>
    <source>
        <strain evidence="7">J267</strain>
        <tissue evidence="7">Leaf</tissue>
    </source>
</reference>
<gene>
    <name evidence="7" type="ORF">F0562_035868</name>
</gene>
<keyword evidence="5" id="KW-0539">Nucleus</keyword>
<dbReference type="GO" id="GO:0003677">
    <property type="term" value="F:DNA binding"/>
    <property type="evidence" value="ECO:0007669"/>
    <property type="project" value="UniProtKB-KW"/>
</dbReference>
<dbReference type="PANTHER" id="PTHR31989">
    <property type="entry name" value="NAC DOMAIN-CONTAINING PROTEIN 82-RELATED"/>
    <property type="match status" value="1"/>
</dbReference>
<dbReference type="EMBL" id="CM018045">
    <property type="protein sequence ID" value="KAA8528513.1"/>
    <property type="molecule type" value="Genomic_DNA"/>
</dbReference>
<evidence type="ECO:0000313" key="7">
    <source>
        <dbReference type="EMBL" id="KAA8528513.1"/>
    </source>
</evidence>
<evidence type="ECO:0000256" key="4">
    <source>
        <dbReference type="ARBA" id="ARBA00023163"/>
    </source>
</evidence>
<feature type="domain" description="NAC" evidence="6">
    <location>
        <begin position="14"/>
        <end position="162"/>
    </location>
</feature>
<dbReference type="GO" id="GO:0005634">
    <property type="term" value="C:nucleus"/>
    <property type="evidence" value="ECO:0007669"/>
    <property type="project" value="UniProtKB-SubCell"/>
</dbReference>
<keyword evidence="8" id="KW-1185">Reference proteome</keyword>
<keyword evidence="3" id="KW-0238">DNA-binding</keyword>
<organism evidence="7 8">
    <name type="scientific">Nyssa sinensis</name>
    <dbReference type="NCBI Taxonomy" id="561372"/>
    <lineage>
        <taxon>Eukaryota</taxon>
        <taxon>Viridiplantae</taxon>
        <taxon>Streptophyta</taxon>
        <taxon>Embryophyta</taxon>
        <taxon>Tracheophyta</taxon>
        <taxon>Spermatophyta</taxon>
        <taxon>Magnoliopsida</taxon>
        <taxon>eudicotyledons</taxon>
        <taxon>Gunneridae</taxon>
        <taxon>Pentapetalae</taxon>
        <taxon>asterids</taxon>
        <taxon>Cornales</taxon>
        <taxon>Nyssaceae</taxon>
        <taxon>Nyssa</taxon>
    </lineage>
</organism>
<keyword evidence="4" id="KW-0804">Transcription</keyword>
<dbReference type="OrthoDB" id="1674324at2759"/>
<evidence type="ECO:0000256" key="1">
    <source>
        <dbReference type="ARBA" id="ARBA00004123"/>
    </source>
</evidence>
<dbReference type="PROSITE" id="PS51005">
    <property type="entry name" value="NAC"/>
    <property type="match status" value="1"/>
</dbReference>
<dbReference type="InterPro" id="IPR003441">
    <property type="entry name" value="NAC-dom"/>
</dbReference>
<proteinExistence type="predicted"/>
<dbReference type="SUPFAM" id="SSF101941">
    <property type="entry name" value="NAC domain"/>
    <property type="match status" value="1"/>
</dbReference>
<evidence type="ECO:0000256" key="2">
    <source>
        <dbReference type="ARBA" id="ARBA00023015"/>
    </source>
</evidence>
<protein>
    <recommendedName>
        <fullName evidence="6">NAC domain-containing protein</fullName>
    </recommendedName>
</protein>